<dbReference type="InterPro" id="IPR022894">
    <property type="entry name" value="Oligoribonuclease"/>
</dbReference>
<keyword evidence="8" id="KW-1185">Reference proteome</keyword>
<comment type="similarity">
    <text evidence="1 5">Belongs to the oligoribonuclease family.</text>
</comment>
<keyword evidence="3 5" id="KW-0378">Hydrolase</keyword>
<dbReference type="SMART" id="SM00479">
    <property type="entry name" value="EXOIII"/>
    <property type="match status" value="1"/>
</dbReference>
<keyword evidence="2 5" id="KW-0540">Nuclease</keyword>
<keyword evidence="5" id="KW-0963">Cytoplasm</keyword>
<reference evidence="7 8" key="1">
    <citation type="journal article" date="2017" name="Int. J. Syst. Evol. Microbiol.">
        <title>Pseudokineococcus basanitobsidens sp. nov., isolated from volcanic rock.</title>
        <authorList>
            <person name="Lee D.W."/>
            <person name="Park M.Y."/>
            <person name="Kim J.J."/>
            <person name="Kim B.S."/>
        </authorList>
    </citation>
    <scope>NUCLEOTIDE SEQUENCE [LARGE SCALE GENOMIC DNA]</scope>
    <source>
        <strain evidence="7 8">DSM 103726</strain>
    </source>
</reference>
<evidence type="ECO:0000259" key="6">
    <source>
        <dbReference type="SMART" id="SM00479"/>
    </source>
</evidence>
<dbReference type="PANTHER" id="PTHR11046">
    <property type="entry name" value="OLIGORIBONUCLEASE, MITOCHONDRIAL"/>
    <property type="match status" value="1"/>
</dbReference>
<feature type="active site" evidence="5">
    <location>
        <position position="131"/>
    </location>
</feature>
<sequence>MSSSLSAQRIVWIDCEMTGLDLVADALVEVAVLVTDSDLQVVGEGLDVVIAPPAEALEQMRDVVREMHTSSGLLEELAAGTTLEDAQRRVLDHVRELVPEARKAPLAGNSVGTDRGFLARDMPDLVDHLHYRIVDVSSVKELARRWYPRAYFASPEKKGGHRALADIRESIQELRYYREAVFVAPPGPDTATARAAAARVTGS</sequence>
<dbReference type="Pfam" id="PF00929">
    <property type="entry name" value="RNase_T"/>
    <property type="match status" value="1"/>
</dbReference>
<dbReference type="Proteomes" id="UP001387100">
    <property type="component" value="Unassembled WGS sequence"/>
</dbReference>
<evidence type="ECO:0000256" key="4">
    <source>
        <dbReference type="ARBA" id="ARBA00022839"/>
    </source>
</evidence>
<comment type="function">
    <text evidence="5">3'-to-5' exoribonuclease specific for small oligoribonucleotides.</text>
</comment>
<proteinExistence type="inferred from homology"/>
<feature type="domain" description="Exonuclease" evidence="6">
    <location>
        <begin position="9"/>
        <end position="183"/>
    </location>
</feature>
<evidence type="ECO:0000313" key="7">
    <source>
        <dbReference type="EMBL" id="MEJ5945234.1"/>
    </source>
</evidence>
<dbReference type="EMBL" id="JBBIAA010000006">
    <property type="protein sequence ID" value="MEJ5945234.1"/>
    <property type="molecule type" value="Genomic_DNA"/>
</dbReference>
<dbReference type="GO" id="GO:0016787">
    <property type="term" value="F:hydrolase activity"/>
    <property type="evidence" value="ECO:0007669"/>
    <property type="project" value="UniProtKB-KW"/>
</dbReference>
<comment type="caution">
    <text evidence="7">The sequence shown here is derived from an EMBL/GenBank/DDBJ whole genome shotgun (WGS) entry which is preliminary data.</text>
</comment>
<name>A0ABU8RJH2_9ACTN</name>
<dbReference type="NCBIfam" id="NF003765">
    <property type="entry name" value="PRK05359.1"/>
    <property type="match status" value="1"/>
</dbReference>
<evidence type="ECO:0000256" key="1">
    <source>
        <dbReference type="ARBA" id="ARBA00009921"/>
    </source>
</evidence>
<evidence type="ECO:0000256" key="2">
    <source>
        <dbReference type="ARBA" id="ARBA00022722"/>
    </source>
</evidence>
<comment type="subcellular location">
    <subcellularLocation>
        <location evidence="5">Cytoplasm</location>
    </subcellularLocation>
</comment>
<dbReference type="PANTHER" id="PTHR11046:SF0">
    <property type="entry name" value="OLIGORIBONUCLEASE, MITOCHONDRIAL"/>
    <property type="match status" value="1"/>
</dbReference>
<keyword evidence="4 5" id="KW-0269">Exonuclease</keyword>
<dbReference type="Gene3D" id="3.30.420.10">
    <property type="entry name" value="Ribonuclease H-like superfamily/Ribonuclease H"/>
    <property type="match status" value="1"/>
</dbReference>
<evidence type="ECO:0000313" key="8">
    <source>
        <dbReference type="Proteomes" id="UP001387100"/>
    </source>
</evidence>
<dbReference type="InterPro" id="IPR013520">
    <property type="entry name" value="Ribonucl_H"/>
</dbReference>
<protein>
    <recommendedName>
        <fullName evidence="5">Oligoribonuclease</fullName>
        <ecNumber evidence="5">3.1.-.-</ecNumber>
    </recommendedName>
</protein>
<dbReference type="EC" id="3.1.-.-" evidence="5"/>
<evidence type="ECO:0000256" key="3">
    <source>
        <dbReference type="ARBA" id="ARBA00022801"/>
    </source>
</evidence>
<gene>
    <name evidence="5 7" type="primary">orn</name>
    <name evidence="7" type="ORF">WDZ17_07980</name>
</gene>
<dbReference type="SUPFAM" id="SSF53098">
    <property type="entry name" value="Ribonuclease H-like"/>
    <property type="match status" value="1"/>
</dbReference>
<evidence type="ECO:0000256" key="5">
    <source>
        <dbReference type="HAMAP-Rule" id="MF_00045"/>
    </source>
</evidence>
<dbReference type="InterPro" id="IPR036397">
    <property type="entry name" value="RNaseH_sf"/>
</dbReference>
<dbReference type="InterPro" id="IPR012337">
    <property type="entry name" value="RNaseH-like_sf"/>
</dbReference>
<organism evidence="7 8">
    <name type="scientific">Pseudokineococcus basanitobsidens</name>
    <dbReference type="NCBI Taxonomy" id="1926649"/>
    <lineage>
        <taxon>Bacteria</taxon>
        <taxon>Bacillati</taxon>
        <taxon>Actinomycetota</taxon>
        <taxon>Actinomycetes</taxon>
        <taxon>Kineosporiales</taxon>
        <taxon>Kineosporiaceae</taxon>
        <taxon>Pseudokineococcus</taxon>
    </lineage>
</organism>
<dbReference type="RefSeq" id="WP_339574614.1">
    <property type="nucleotide sequence ID" value="NZ_JBBIAA010000006.1"/>
</dbReference>
<dbReference type="HAMAP" id="MF_00045">
    <property type="entry name" value="Oligoribonuclease"/>
    <property type="match status" value="1"/>
</dbReference>
<accession>A0ABU8RJH2</accession>
<dbReference type="CDD" id="cd06135">
    <property type="entry name" value="Orn"/>
    <property type="match status" value="1"/>
</dbReference>